<keyword evidence="6 9" id="KW-0812">Transmembrane</keyword>
<dbReference type="Gene3D" id="1.20.1250.20">
    <property type="entry name" value="MFS general substrate transporter like domains"/>
    <property type="match status" value="2"/>
</dbReference>
<dbReference type="PANTHER" id="PTHR23535:SF2">
    <property type="entry name" value="SUGAR EFFLUX TRANSPORTER A-RELATED"/>
    <property type="match status" value="1"/>
</dbReference>
<comment type="caution">
    <text evidence="11">The sequence shown here is derived from an EMBL/GenBank/DDBJ whole genome shotgun (WGS) entry which is preliminary data.</text>
</comment>
<proteinExistence type="inferred from homology"/>
<dbReference type="InterPro" id="IPR011701">
    <property type="entry name" value="MFS"/>
</dbReference>
<dbReference type="AlphaFoldDB" id="A0A841FQR6"/>
<evidence type="ECO:0000256" key="7">
    <source>
        <dbReference type="ARBA" id="ARBA00022989"/>
    </source>
</evidence>
<dbReference type="SUPFAM" id="SSF103473">
    <property type="entry name" value="MFS general substrate transporter"/>
    <property type="match status" value="1"/>
</dbReference>
<evidence type="ECO:0000313" key="12">
    <source>
        <dbReference type="Proteomes" id="UP000548476"/>
    </source>
</evidence>
<feature type="transmembrane region" description="Helical" evidence="9">
    <location>
        <begin position="80"/>
        <end position="99"/>
    </location>
</feature>
<evidence type="ECO:0000256" key="2">
    <source>
        <dbReference type="ARBA" id="ARBA00006523"/>
    </source>
</evidence>
<dbReference type="PANTHER" id="PTHR23535">
    <property type="entry name" value="SUGAR EFFLUX TRANSPORTER A-RELATED"/>
    <property type="match status" value="1"/>
</dbReference>
<gene>
    <name evidence="11" type="ORF">HNR73_003766</name>
</gene>
<dbReference type="GO" id="GO:0005886">
    <property type="term" value="C:plasma membrane"/>
    <property type="evidence" value="ECO:0007669"/>
    <property type="project" value="UniProtKB-SubCell"/>
</dbReference>
<feature type="transmembrane region" description="Helical" evidence="9">
    <location>
        <begin position="369"/>
        <end position="390"/>
    </location>
</feature>
<keyword evidence="8 9" id="KW-0472">Membrane</keyword>
<evidence type="ECO:0000259" key="10">
    <source>
        <dbReference type="PROSITE" id="PS50850"/>
    </source>
</evidence>
<dbReference type="GO" id="GO:0022857">
    <property type="term" value="F:transmembrane transporter activity"/>
    <property type="evidence" value="ECO:0007669"/>
    <property type="project" value="InterPro"/>
</dbReference>
<evidence type="ECO:0000256" key="8">
    <source>
        <dbReference type="ARBA" id="ARBA00023136"/>
    </source>
</evidence>
<feature type="transmembrane region" description="Helical" evidence="9">
    <location>
        <begin position="20"/>
        <end position="40"/>
    </location>
</feature>
<dbReference type="InterPro" id="IPR036259">
    <property type="entry name" value="MFS_trans_sf"/>
</dbReference>
<dbReference type="InterPro" id="IPR020846">
    <property type="entry name" value="MFS_dom"/>
</dbReference>
<keyword evidence="7 9" id="KW-1133">Transmembrane helix</keyword>
<evidence type="ECO:0000256" key="6">
    <source>
        <dbReference type="ARBA" id="ARBA00022692"/>
    </source>
</evidence>
<keyword evidence="4" id="KW-1003">Cell membrane</keyword>
<keyword evidence="3" id="KW-0813">Transport</keyword>
<dbReference type="RefSeq" id="WP_184788726.1">
    <property type="nucleotide sequence ID" value="NZ_BONT01000105.1"/>
</dbReference>
<comment type="similarity">
    <text evidence="2">Belongs to the major facilitator superfamily. Set transporter family.</text>
</comment>
<feature type="transmembrane region" description="Helical" evidence="9">
    <location>
        <begin position="46"/>
        <end position="68"/>
    </location>
</feature>
<dbReference type="PROSITE" id="PS50850">
    <property type="entry name" value="MFS"/>
    <property type="match status" value="1"/>
</dbReference>
<keyword evidence="12" id="KW-1185">Reference proteome</keyword>
<evidence type="ECO:0000256" key="1">
    <source>
        <dbReference type="ARBA" id="ARBA00004651"/>
    </source>
</evidence>
<dbReference type="Pfam" id="PF07690">
    <property type="entry name" value="MFS_1"/>
    <property type="match status" value="1"/>
</dbReference>
<feature type="transmembrane region" description="Helical" evidence="9">
    <location>
        <begin position="282"/>
        <end position="301"/>
    </location>
</feature>
<feature type="transmembrane region" description="Helical" evidence="9">
    <location>
        <begin position="172"/>
        <end position="191"/>
    </location>
</feature>
<feature type="transmembrane region" description="Helical" evidence="9">
    <location>
        <begin position="249"/>
        <end position="270"/>
    </location>
</feature>
<sequence>MLTTLRRVFGDAVYRRYLTLLILTGAAGSAGMPIVPLFLLRELHAGLAEIAVITLSGLLGIALNLPLGRLSDRLHSRRKLMFALAVTMCLGWALLGFAPSFWTAVAIYAVLVAAPSGTLSAQIFASLSDTMRHREEPRPSTINATLRGGYSFGWIAGPLLSTALAATSGLQAAFWIAVAAYAAVAALTLVLRETTAPPSTDNTTAAGTPRASMLPLVLFACGLCAVFSGEMLRGAYLSIYVVEHLGQSTLVFGVLASSAAAIEVGVFPLMGSLADRFGIRRVIAAALAVGVVAYAILASSTQMWQVWLFYDLQIVLFVATTGLGLSYAQSLVPGRAGLASATFFSAQTAAKPVSGLVGFAGIGSLGLPGIFWVPAVLCGLCLVVFTATALRSRRVQVRETAGAPPG</sequence>
<name>A0A841FQR6_9ACTN</name>
<feature type="domain" description="Major facilitator superfamily (MFS) profile" evidence="10">
    <location>
        <begin position="1"/>
        <end position="393"/>
    </location>
</feature>
<feature type="transmembrane region" description="Helical" evidence="9">
    <location>
        <begin position="211"/>
        <end position="229"/>
    </location>
</feature>
<organism evidence="11 12">
    <name type="scientific">Phytomonospora endophytica</name>
    <dbReference type="NCBI Taxonomy" id="714109"/>
    <lineage>
        <taxon>Bacteria</taxon>
        <taxon>Bacillati</taxon>
        <taxon>Actinomycetota</taxon>
        <taxon>Actinomycetes</taxon>
        <taxon>Micromonosporales</taxon>
        <taxon>Micromonosporaceae</taxon>
        <taxon>Phytomonospora</taxon>
    </lineage>
</organism>
<reference evidence="11 12" key="1">
    <citation type="submission" date="2020-08" db="EMBL/GenBank/DDBJ databases">
        <title>Genomic Encyclopedia of Type Strains, Phase IV (KMG-IV): sequencing the most valuable type-strain genomes for metagenomic binning, comparative biology and taxonomic classification.</title>
        <authorList>
            <person name="Goeker M."/>
        </authorList>
    </citation>
    <scope>NUCLEOTIDE SEQUENCE [LARGE SCALE GENOMIC DNA]</scope>
    <source>
        <strain evidence="11 12">YIM 65646</strain>
    </source>
</reference>
<evidence type="ECO:0000313" key="11">
    <source>
        <dbReference type="EMBL" id="MBB6035902.1"/>
    </source>
</evidence>
<evidence type="ECO:0000256" key="5">
    <source>
        <dbReference type="ARBA" id="ARBA00022597"/>
    </source>
</evidence>
<feature type="transmembrane region" description="Helical" evidence="9">
    <location>
        <begin position="105"/>
        <end position="127"/>
    </location>
</feature>
<evidence type="ECO:0000256" key="3">
    <source>
        <dbReference type="ARBA" id="ARBA00022448"/>
    </source>
</evidence>
<protein>
    <submittedName>
        <fullName evidence="11">SET family sugar efflux transporter-like MFS transporter</fullName>
    </submittedName>
</protein>
<comment type="subcellular location">
    <subcellularLocation>
        <location evidence="1">Cell membrane</location>
        <topology evidence="1">Multi-pass membrane protein</topology>
    </subcellularLocation>
</comment>
<accession>A0A841FQR6</accession>
<keyword evidence="5" id="KW-0762">Sugar transport</keyword>
<dbReference type="Proteomes" id="UP000548476">
    <property type="component" value="Unassembled WGS sequence"/>
</dbReference>
<evidence type="ECO:0000256" key="4">
    <source>
        <dbReference type="ARBA" id="ARBA00022475"/>
    </source>
</evidence>
<feature type="transmembrane region" description="Helical" evidence="9">
    <location>
        <begin position="307"/>
        <end position="328"/>
    </location>
</feature>
<evidence type="ECO:0000256" key="9">
    <source>
        <dbReference type="SAM" id="Phobius"/>
    </source>
</evidence>
<dbReference type="EMBL" id="JACHGT010000007">
    <property type="protein sequence ID" value="MBB6035902.1"/>
    <property type="molecule type" value="Genomic_DNA"/>
</dbReference>